<dbReference type="OrthoDB" id="5570877at2"/>
<dbReference type="eggNOG" id="COG0456">
    <property type="taxonomic scope" value="Bacteria"/>
</dbReference>
<evidence type="ECO:0000313" key="1">
    <source>
        <dbReference type="EMBL" id="ACZ39954.1"/>
    </source>
</evidence>
<reference evidence="2" key="1">
    <citation type="submission" date="2009-11" db="EMBL/GenBank/DDBJ databases">
        <title>The complete chromosome 2 of Sphaerobacter thermophilus DSM 20745.</title>
        <authorList>
            <person name="Lucas S."/>
            <person name="Copeland A."/>
            <person name="Lapidus A."/>
            <person name="Glavina del Rio T."/>
            <person name="Dalin E."/>
            <person name="Tice H."/>
            <person name="Bruce D."/>
            <person name="Goodwin L."/>
            <person name="Pitluck S."/>
            <person name="Kyrpides N."/>
            <person name="Mavromatis K."/>
            <person name="Ivanova N."/>
            <person name="Mikhailova N."/>
            <person name="LaButti K.M."/>
            <person name="Clum A."/>
            <person name="Sun H.I."/>
            <person name="Brettin T."/>
            <person name="Detter J.C."/>
            <person name="Han C."/>
            <person name="Larimer F."/>
            <person name="Land M."/>
            <person name="Hauser L."/>
            <person name="Markowitz V."/>
            <person name="Cheng J.F."/>
            <person name="Hugenholtz P."/>
            <person name="Woyke T."/>
            <person name="Wu D."/>
            <person name="Steenblock K."/>
            <person name="Schneider S."/>
            <person name="Pukall R."/>
            <person name="Goeker M."/>
            <person name="Klenk H.P."/>
            <person name="Eisen J.A."/>
        </authorList>
    </citation>
    <scope>NUCLEOTIDE SEQUENCE [LARGE SCALE GENOMIC DNA]</scope>
    <source>
        <strain evidence="2">ATCC 49802 / DSM 20745 / S 6022</strain>
    </source>
</reference>
<dbReference type="AlphaFoldDB" id="D1C811"/>
<evidence type="ECO:0008006" key="3">
    <source>
        <dbReference type="Google" id="ProtNLM"/>
    </source>
</evidence>
<dbReference type="SUPFAM" id="SSF55729">
    <property type="entry name" value="Acyl-CoA N-acyltransferases (Nat)"/>
    <property type="match status" value="1"/>
</dbReference>
<sequence length="348" mass="39468">MAVVREFEPADLDGVKELRARAFWHATPERLERDASIWRWLETHPLAAEHLHRWVLVDGDRIVGFLGAIPQYYRIAGRRVVAHAPGEYMVDSNYGFHAVLLMRAFFRTVENCVTCDWHPEVLRVQGWLGATDVVDLEAFTKPLTTAKLPVSLPRPVGAVVNLGLRVVDSILTTGRDRFEIKVLDDFDDRFDRFFEAVSSQVPCIPEKDVAFLRWRYGESSPHTASAILAALDGDDLLGYAVLRVTPTDRAGLMPDVTVLPGRHDVARELVRAAARYFRRAGATVIWYRFLASPVGPRPSDVRRLGLIPRKRRPRLQVKFADPELHQMAVNAANWAFSYGDEEVGFWDE</sequence>
<protein>
    <recommendedName>
        <fullName evidence="3">N-acetyltransferase domain-containing protein</fullName>
    </recommendedName>
</protein>
<proteinExistence type="predicted"/>
<dbReference type="InterPro" id="IPR016181">
    <property type="entry name" value="Acyl_CoA_acyltransferase"/>
</dbReference>
<keyword evidence="2" id="KW-1185">Reference proteome</keyword>
<dbReference type="STRING" id="479434.Sthe_2539"/>
<dbReference type="KEGG" id="sti:Sthe_2539"/>
<reference evidence="1 2" key="2">
    <citation type="journal article" date="2010" name="Stand. Genomic Sci.">
        <title>Complete genome sequence of Desulfohalobium retbaense type strain (HR(100)).</title>
        <authorList>
            <person name="Spring S."/>
            <person name="Nolan M."/>
            <person name="Lapidus A."/>
            <person name="Glavina Del Rio T."/>
            <person name="Copeland A."/>
            <person name="Tice H."/>
            <person name="Cheng J.F."/>
            <person name="Lucas S."/>
            <person name="Land M."/>
            <person name="Chen F."/>
            <person name="Bruce D."/>
            <person name="Goodwin L."/>
            <person name="Pitluck S."/>
            <person name="Ivanova N."/>
            <person name="Mavromatis K."/>
            <person name="Mikhailova N."/>
            <person name="Pati A."/>
            <person name="Chen A."/>
            <person name="Palaniappan K."/>
            <person name="Hauser L."/>
            <person name="Chang Y.J."/>
            <person name="Jeffries C.D."/>
            <person name="Munk C."/>
            <person name="Kiss H."/>
            <person name="Chain P."/>
            <person name="Han C."/>
            <person name="Brettin T."/>
            <person name="Detter J.C."/>
            <person name="Schuler E."/>
            <person name="Goker M."/>
            <person name="Rohde M."/>
            <person name="Bristow J."/>
            <person name="Eisen J.A."/>
            <person name="Markowitz V."/>
            <person name="Hugenholtz P."/>
            <person name="Kyrpides N.C."/>
            <person name="Klenk H.P."/>
        </authorList>
    </citation>
    <scope>NUCLEOTIDE SEQUENCE [LARGE SCALE GENOMIC DNA]</scope>
    <source>
        <strain evidence="2">ATCC 49802 / DSM 20745 / S 6022</strain>
    </source>
</reference>
<dbReference type="EMBL" id="CP001824">
    <property type="protein sequence ID" value="ACZ39954.1"/>
    <property type="molecule type" value="Genomic_DNA"/>
</dbReference>
<dbReference type="Gene3D" id="3.40.630.30">
    <property type="match status" value="2"/>
</dbReference>
<dbReference type="InParanoid" id="D1C811"/>
<organism evidence="1 2">
    <name type="scientific">Sphaerobacter thermophilus (strain ATCC 49802 / DSM 20745 / KCCM 41009 / NCIMB 13125 / S 6022)</name>
    <dbReference type="NCBI Taxonomy" id="479434"/>
    <lineage>
        <taxon>Bacteria</taxon>
        <taxon>Pseudomonadati</taxon>
        <taxon>Thermomicrobiota</taxon>
        <taxon>Thermomicrobia</taxon>
        <taxon>Sphaerobacterales</taxon>
        <taxon>Sphaerobacterineae</taxon>
        <taxon>Sphaerobacteraceae</taxon>
        <taxon>Sphaerobacter</taxon>
    </lineage>
</organism>
<dbReference type="RefSeq" id="WP_012872994.1">
    <property type="nucleotide sequence ID" value="NC_013524.1"/>
</dbReference>
<accession>D1C811</accession>
<evidence type="ECO:0000313" key="2">
    <source>
        <dbReference type="Proteomes" id="UP000002027"/>
    </source>
</evidence>
<dbReference type="HOGENOM" id="CLU_751524_0_0_0"/>
<dbReference type="Proteomes" id="UP000002027">
    <property type="component" value="Chromosome 2"/>
</dbReference>
<gene>
    <name evidence="1" type="ordered locus">Sthe_2539</name>
</gene>
<name>D1C811_SPHTD</name>